<dbReference type="EMBL" id="UINC01096540">
    <property type="protein sequence ID" value="SVC53511.1"/>
    <property type="molecule type" value="Genomic_DNA"/>
</dbReference>
<organism evidence="1">
    <name type="scientific">marine metagenome</name>
    <dbReference type="NCBI Taxonomy" id="408172"/>
    <lineage>
        <taxon>unclassified sequences</taxon>
        <taxon>metagenomes</taxon>
        <taxon>ecological metagenomes</taxon>
    </lineage>
</organism>
<proteinExistence type="predicted"/>
<protein>
    <recommendedName>
        <fullName evidence="2">DUF4336 domain-containing protein</fullName>
    </recommendedName>
</protein>
<dbReference type="Pfam" id="PF14234">
    <property type="entry name" value="DUF4336"/>
    <property type="match status" value="1"/>
</dbReference>
<dbReference type="SUPFAM" id="SSF56281">
    <property type="entry name" value="Metallo-hydrolase/oxidoreductase"/>
    <property type="match status" value="1"/>
</dbReference>
<dbReference type="PANTHER" id="PTHR33835">
    <property type="entry name" value="YALI0C07656P"/>
    <property type="match status" value="1"/>
</dbReference>
<accession>A0A382N1U2</accession>
<evidence type="ECO:0008006" key="2">
    <source>
        <dbReference type="Google" id="ProtNLM"/>
    </source>
</evidence>
<dbReference type="PANTHER" id="PTHR33835:SF1">
    <property type="entry name" value="METALLO-BETA-LACTAMASE DOMAIN-CONTAINING PROTEIN"/>
    <property type="match status" value="1"/>
</dbReference>
<dbReference type="InterPro" id="IPR036866">
    <property type="entry name" value="RibonucZ/Hydroxyglut_hydro"/>
</dbReference>
<reference evidence="1" key="1">
    <citation type="submission" date="2018-05" db="EMBL/GenBank/DDBJ databases">
        <authorList>
            <person name="Lanie J.A."/>
            <person name="Ng W.-L."/>
            <person name="Kazmierczak K.M."/>
            <person name="Andrzejewski T.M."/>
            <person name="Davidsen T.M."/>
            <person name="Wayne K.J."/>
            <person name="Tettelin H."/>
            <person name="Glass J.I."/>
            <person name="Rusch D."/>
            <person name="Podicherti R."/>
            <person name="Tsui H.-C.T."/>
            <person name="Winkler M.E."/>
        </authorList>
    </citation>
    <scope>NUCLEOTIDE SEQUENCE</scope>
</reference>
<dbReference type="InterPro" id="IPR025638">
    <property type="entry name" value="DUF4336"/>
</dbReference>
<dbReference type="AlphaFoldDB" id="A0A382N1U2"/>
<name>A0A382N1U2_9ZZZZ</name>
<sequence>MKEFIANKIYIDEIPLRFLGMQLGTRMTVIQMKNNSLFLHSPTKLTPVLKNKLDELGKVSIIVCPNKLHHLYINSYVENYPKAKLYAAPGLEKKRKDIQFKGTLEDKPDQEWSEEIDQMVFRGCFFMEEVFFFHKETKTLIITDFIQSIHSYHNLFERIMGRVGGIFENPSPPRDLRLLMRLDLQTARNSINRVKQWEFEKIIIAHGQLITKNAQYVFNKAFDWI</sequence>
<evidence type="ECO:0000313" key="1">
    <source>
        <dbReference type="EMBL" id="SVC53511.1"/>
    </source>
</evidence>
<gene>
    <name evidence="1" type="ORF">METZ01_LOCUS306365</name>
</gene>